<dbReference type="Proteomes" id="UP001516023">
    <property type="component" value="Unassembled WGS sequence"/>
</dbReference>
<keyword evidence="8" id="KW-0809">Transit peptide</keyword>
<evidence type="ECO:0000256" key="5">
    <source>
        <dbReference type="ARBA" id="ARBA00022692"/>
    </source>
</evidence>
<dbReference type="Pfam" id="PF00355">
    <property type="entry name" value="Rieske"/>
    <property type="match status" value="1"/>
</dbReference>
<dbReference type="InterPro" id="IPR017941">
    <property type="entry name" value="Rieske_2Fe-2S"/>
</dbReference>
<evidence type="ECO:0000259" key="15">
    <source>
        <dbReference type="PROSITE" id="PS51296"/>
    </source>
</evidence>
<feature type="transmembrane region" description="Helical" evidence="14">
    <location>
        <begin position="621"/>
        <end position="637"/>
    </location>
</feature>
<comment type="subcellular location">
    <subcellularLocation>
        <location evidence="2">Membrane</location>
    </subcellularLocation>
    <subcellularLocation>
        <location evidence="1">Plastid</location>
        <location evidence="1">Chloroplast</location>
    </subcellularLocation>
</comment>
<evidence type="ECO:0000256" key="2">
    <source>
        <dbReference type="ARBA" id="ARBA00004370"/>
    </source>
</evidence>
<dbReference type="GO" id="GO:0046872">
    <property type="term" value="F:metal ion binding"/>
    <property type="evidence" value="ECO:0007669"/>
    <property type="project" value="UniProtKB-KW"/>
</dbReference>
<keyword evidence="10" id="KW-0560">Oxidoreductase</keyword>
<keyword evidence="13 14" id="KW-0472">Membrane</keyword>
<sequence length="666" mass="74895">MKSPLALLPCMTHAFHSRHFLHPLPTGFSTSRIISTALAQTAASNDIVAQREEKSFDSFDYNSHWYPVVWARDVLLNEPIRVTLFDVHYVICKTLQPIKMTDAQDGPDKSTQTEEEVFYALLDSCPHKKVALSEGRITSGGCGSNKFIQCSYHGWAFDGNGKCVEIPQTVIAKRDNAKKSSAGVDSSLSPKQQRQDATAVAITQAQGMVWIHPALTPLDALALEQEGNLVGPPRIPEIDMEGYKTTVAVRDFPIDWTVLMENIMDPDHGYFAHSSSGTALAFDWYASDGTENMIHIQEEFTELPSGPSNRKGGVGWKITSSVNAVDKLVKYNREERMKNGITKDSNSRALLVNKPKKNDPPKLATTTFIAPSIITLGRRTNITSPSQFLTGFWICPVGTGKSRFMSAAISKSPIPIPRWLVHMNLNNFLDQDTYLLVGQNRAVLKKEAECCIAQSSSNKMNSSVTSSNSANVRKSTYVYRSPSERMGVRIGQFFDATLSRVPNRKEALLSWYNRNSNGYRFFEEWPSREVTLDRFRQHTSVCPDSLDVVRNCESVMKTSKFIGAAFIFLKIMSRSSPFSLLQDSFSYVFPTSIYAAKQILIQVIAKIMMNRLVLSLLSRNTFYAILSLLALSHWIAYRVKREFFFKFDDALHRKDVKHIAKNWVDL</sequence>
<dbReference type="EMBL" id="JABMIG020000032">
    <property type="protein sequence ID" value="KAL3800466.1"/>
    <property type="molecule type" value="Genomic_DNA"/>
</dbReference>
<evidence type="ECO:0000256" key="6">
    <source>
        <dbReference type="ARBA" id="ARBA00022714"/>
    </source>
</evidence>
<evidence type="ECO:0000256" key="8">
    <source>
        <dbReference type="ARBA" id="ARBA00022946"/>
    </source>
</evidence>
<dbReference type="GO" id="GO:0051537">
    <property type="term" value="F:2 iron, 2 sulfur cluster binding"/>
    <property type="evidence" value="ECO:0007669"/>
    <property type="project" value="UniProtKB-KW"/>
</dbReference>
<keyword evidence="11" id="KW-0408">Iron</keyword>
<proteinExistence type="predicted"/>
<keyword evidence="12" id="KW-0411">Iron-sulfur</keyword>
<evidence type="ECO:0000256" key="9">
    <source>
        <dbReference type="ARBA" id="ARBA00022989"/>
    </source>
</evidence>
<dbReference type="GO" id="GO:0009507">
    <property type="term" value="C:chloroplast"/>
    <property type="evidence" value="ECO:0007669"/>
    <property type="project" value="UniProtKB-SubCell"/>
</dbReference>
<protein>
    <recommendedName>
        <fullName evidence="15">Rieske domain-containing protein</fullName>
    </recommendedName>
</protein>
<dbReference type="Pfam" id="PF08417">
    <property type="entry name" value="PaO"/>
    <property type="match status" value="1"/>
</dbReference>
<keyword evidence="7" id="KW-0479">Metal-binding</keyword>
<dbReference type="PANTHER" id="PTHR21266">
    <property type="entry name" value="IRON-SULFUR DOMAIN CONTAINING PROTEIN"/>
    <property type="match status" value="1"/>
</dbReference>
<accession>A0ABD3QLT0</accession>
<feature type="domain" description="Rieske" evidence="15">
    <location>
        <begin position="88"/>
        <end position="169"/>
    </location>
</feature>
<evidence type="ECO:0000313" key="17">
    <source>
        <dbReference type="Proteomes" id="UP001516023"/>
    </source>
</evidence>
<evidence type="ECO:0000256" key="10">
    <source>
        <dbReference type="ARBA" id="ARBA00023002"/>
    </source>
</evidence>
<dbReference type="SUPFAM" id="SSF50022">
    <property type="entry name" value="ISP domain"/>
    <property type="match status" value="1"/>
</dbReference>
<keyword evidence="5 14" id="KW-0812">Transmembrane</keyword>
<evidence type="ECO:0000256" key="3">
    <source>
        <dbReference type="ARBA" id="ARBA00022528"/>
    </source>
</evidence>
<dbReference type="InterPro" id="IPR036922">
    <property type="entry name" value="Rieske_2Fe-2S_sf"/>
</dbReference>
<dbReference type="GO" id="GO:0016020">
    <property type="term" value="C:membrane"/>
    <property type="evidence" value="ECO:0007669"/>
    <property type="project" value="UniProtKB-SubCell"/>
</dbReference>
<dbReference type="AlphaFoldDB" id="A0ABD3QLT0"/>
<gene>
    <name evidence="16" type="ORF">HJC23_011703</name>
</gene>
<dbReference type="Gene3D" id="2.102.10.10">
    <property type="entry name" value="Rieske [2Fe-2S] iron-sulphur domain"/>
    <property type="match status" value="1"/>
</dbReference>
<comment type="caution">
    <text evidence="16">The sequence shown here is derived from an EMBL/GenBank/DDBJ whole genome shotgun (WGS) entry which is preliminary data.</text>
</comment>
<dbReference type="InterPro" id="IPR050584">
    <property type="entry name" value="Cholesterol_7-desaturase"/>
</dbReference>
<evidence type="ECO:0000256" key="11">
    <source>
        <dbReference type="ARBA" id="ARBA00023004"/>
    </source>
</evidence>
<evidence type="ECO:0000256" key="4">
    <source>
        <dbReference type="ARBA" id="ARBA00022640"/>
    </source>
</evidence>
<dbReference type="InterPro" id="IPR013626">
    <property type="entry name" value="PaO"/>
</dbReference>
<dbReference type="GO" id="GO:0016491">
    <property type="term" value="F:oxidoreductase activity"/>
    <property type="evidence" value="ECO:0007669"/>
    <property type="project" value="UniProtKB-KW"/>
</dbReference>
<name>A0ABD3QLT0_9STRA</name>
<evidence type="ECO:0000256" key="12">
    <source>
        <dbReference type="ARBA" id="ARBA00023014"/>
    </source>
</evidence>
<dbReference type="PROSITE" id="PS51296">
    <property type="entry name" value="RIESKE"/>
    <property type="match status" value="1"/>
</dbReference>
<dbReference type="SUPFAM" id="SSF55961">
    <property type="entry name" value="Bet v1-like"/>
    <property type="match status" value="1"/>
</dbReference>
<reference evidence="16 17" key="1">
    <citation type="journal article" date="2020" name="G3 (Bethesda)">
        <title>Improved Reference Genome for Cyclotella cryptica CCMP332, a Model for Cell Wall Morphogenesis, Salinity Adaptation, and Lipid Production in Diatoms (Bacillariophyta).</title>
        <authorList>
            <person name="Roberts W.R."/>
            <person name="Downey K.M."/>
            <person name="Ruck E.C."/>
            <person name="Traller J.C."/>
            <person name="Alverson A.J."/>
        </authorList>
    </citation>
    <scope>NUCLEOTIDE SEQUENCE [LARGE SCALE GENOMIC DNA]</scope>
    <source>
        <strain evidence="16 17">CCMP332</strain>
    </source>
</reference>
<keyword evidence="3" id="KW-0150">Chloroplast</keyword>
<keyword evidence="9 14" id="KW-1133">Transmembrane helix</keyword>
<organism evidence="16 17">
    <name type="scientific">Cyclotella cryptica</name>
    <dbReference type="NCBI Taxonomy" id="29204"/>
    <lineage>
        <taxon>Eukaryota</taxon>
        <taxon>Sar</taxon>
        <taxon>Stramenopiles</taxon>
        <taxon>Ochrophyta</taxon>
        <taxon>Bacillariophyta</taxon>
        <taxon>Coscinodiscophyceae</taxon>
        <taxon>Thalassiosirophycidae</taxon>
        <taxon>Stephanodiscales</taxon>
        <taxon>Stephanodiscaceae</taxon>
        <taxon>Cyclotella</taxon>
    </lineage>
</organism>
<keyword evidence="4" id="KW-0934">Plastid</keyword>
<evidence type="ECO:0000256" key="13">
    <source>
        <dbReference type="ARBA" id="ARBA00023136"/>
    </source>
</evidence>
<evidence type="ECO:0000256" key="7">
    <source>
        <dbReference type="ARBA" id="ARBA00022723"/>
    </source>
</evidence>
<keyword evidence="17" id="KW-1185">Reference proteome</keyword>
<evidence type="ECO:0000313" key="16">
    <source>
        <dbReference type="EMBL" id="KAL3800466.1"/>
    </source>
</evidence>
<keyword evidence="6" id="KW-0001">2Fe-2S</keyword>
<evidence type="ECO:0000256" key="14">
    <source>
        <dbReference type="SAM" id="Phobius"/>
    </source>
</evidence>
<evidence type="ECO:0000256" key="1">
    <source>
        <dbReference type="ARBA" id="ARBA00004229"/>
    </source>
</evidence>
<dbReference type="PANTHER" id="PTHR21266:SF32">
    <property type="entry name" value="CHOLESTEROL 7-DESATURASE NVD"/>
    <property type="match status" value="1"/>
</dbReference>